<dbReference type="Proteomes" id="UP001165069">
    <property type="component" value="Unassembled WGS sequence"/>
</dbReference>
<reference evidence="2 3" key="1">
    <citation type="journal article" date="2023" name="Antonie Van Leeuwenhoek">
        <title>Mesoterricola silvestris gen. nov., sp. nov., Mesoterricola sediminis sp. nov., Geothrix oryzae sp. nov., Geothrix edaphica sp. nov., Geothrix rubra sp. nov., and Geothrix limicola sp. nov., six novel members of Acidobacteriota isolated from soils.</title>
        <authorList>
            <person name="Itoh H."/>
            <person name="Sugisawa Y."/>
            <person name="Mise K."/>
            <person name="Xu Z."/>
            <person name="Kuniyasu M."/>
            <person name="Ushijima N."/>
            <person name="Kawano K."/>
            <person name="Kobayashi E."/>
            <person name="Shiratori Y."/>
            <person name="Masuda Y."/>
            <person name="Senoo K."/>
        </authorList>
    </citation>
    <scope>NUCLEOTIDE SEQUENCE [LARGE SCALE GENOMIC DNA]</scope>
    <source>
        <strain evidence="2 3">Red804</strain>
    </source>
</reference>
<feature type="region of interest" description="Disordered" evidence="1">
    <location>
        <begin position="117"/>
        <end position="149"/>
    </location>
</feature>
<sequence>MFGRVKDAVADAAETLRRAFAGLNVVEAAPEPFEPLSHGSEGLKAEGRAGLEPPATLCREMGLLREAVEGRALEPFQARLCDESGWARWGAEAEVIRMTPLEGGRVSGIAVPPLPRRAQTAGRVEPPVRPSTRRWAEPLPAPGSRRLDPDLSGAGAKAGLDTILSLAVPIQGEDLQHLPKGLWMRYSLQLVRGTGENVRNLEVLGLFRLPRKGVADLRHDPARGRILVRLEAAATRAPRAPFILARRKDDGALVSCFVEDP</sequence>
<evidence type="ECO:0000256" key="1">
    <source>
        <dbReference type="SAM" id="MobiDB-lite"/>
    </source>
</evidence>
<dbReference type="RefSeq" id="WP_285573136.1">
    <property type="nucleotide sequence ID" value="NZ_BSDE01000002.1"/>
</dbReference>
<keyword evidence="3" id="KW-1185">Reference proteome</keyword>
<protein>
    <submittedName>
        <fullName evidence="2">Uncharacterized protein</fullName>
    </submittedName>
</protein>
<accession>A0ABQ5QEP8</accession>
<proteinExistence type="predicted"/>
<evidence type="ECO:0000313" key="3">
    <source>
        <dbReference type="Proteomes" id="UP001165069"/>
    </source>
</evidence>
<organism evidence="2 3">
    <name type="scientific">Geothrix limicola</name>
    <dbReference type="NCBI Taxonomy" id="2927978"/>
    <lineage>
        <taxon>Bacteria</taxon>
        <taxon>Pseudomonadati</taxon>
        <taxon>Acidobacteriota</taxon>
        <taxon>Holophagae</taxon>
        <taxon>Holophagales</taxon>
        <taxon>Holophagaceae</taxon>
        <taxon>Geothrix</taxon>
    </lineage>
</organism>
<evidence type="ECO:0000313" key="2">
    <source>
        <dbReference type="EMBL" id="GLH72891.1"/>
    </source>
</evidence>
<gene>
    <name evidence="2" type="ORF">GETHLI_13930</name>
</gene>
<comment type="caution">
    <text evidence="2">The sequence shown here is derived from an EMBL/GenBank/DDBJ whole genome shotgun (WGS) entry which is preliminary data.</text>
</comment>
<dbReference type="EMBL" id="BSDE01000002">
    <property type="protein sequence ID" value="GLH72891.1"/>
    <property type="molecule type" value="Genomic_DNA"/>
</dbReference>
<name>A0ABQ5QEP8_9BACT</name>